<dbReference type="EMBL" id="CP134537">
    <property type="protein sequence ID" value="WNH09010.1"/>
    <property type="molecule type" value="Genomic_DNA"/>
</dbReference>
<keyword evidence="1" id="KW-0472">Membrane</keyword>
<dbReference type="InterPro" id="IPR032508">
    <property type="entry name" value="FecR_C"/>
</dbReference>
<dbReference type="Gene3D" id="3.55.50.30">
    <property type="match status" value="1"/>
</dbReference>
<dbReference type="Pfam" id="PF16344">
    <property type="entry name" value="FecR_C"/>
    <property type="match status" value="1"/>
</dbReference>
<dbReference type="Proteomes" id="UP001302806">
    <property type="component" value="Chromosome"/>
</dbReference>
<evidence type="ECO:0000259" key="3">
    <source>
        <dbReference type="Pfam" id="PF16344"/>
    </source>
</evidence>
<reference evidence="4 5" key="1">
    <citation type="submission" date="2023-09" db="EMBL/GenBank/DDBJ databases">
        <title>Thalassobella suaedae gen. nov., sp. nov., a marine bacterium of the family Flavobacteriaceae isolated from a halophyte Suaeda japonica.</title>
        <authorList>
            <person name="Lee S.Y."/>
            <person name="Hwang C.Y."/>
        </authorList>
    </citation>
    <scope>NUCLEOTIDE SEQUENCE [LARGE SCALE GENOMIC DNA]</scope>
    <source>
        <strain evidence="4 5">HL-DH14</strain>
    </source>
</reference>
<dbReference type="InterPro" id="IPR012373">
    <property type="entry name" value="Ferrdict_sens_TM"/>
</dbReference>
<evidence type="ECO:0000313" key="4">
    <source>
        <dbReference type="EMBL" id="WNH09010.1"/>
    </source>
</evidence>
<evidence type="ECO:0000259" key="2">
    <source>
        <dbReference type="Pfam" id="PF04773"/>
    </source>
</evidence>
<feature type="domain" description="FecR protein" evidence="2">
    <location>
        <begin position="165"/>
        <end position="261"/>
    </location>
</feature>
<keyword evidence="1" id="KW-0812">Transmembrane</keyword>
<dbReference type="InterPro" id="IPR006860">
    <property type="entry name" value="FecR"/>
</dbReference>
<organism evidence="4 5">
    <name type="scientific">Thalassobellus suaedae</name>
    <dbReference type="NCBI Taxonomy" id="3074124"/>
    <lineage>
        <taxon>Bacteria</taxon>
        <taxon>Pseudomonadati</taxon>
        <taxon>Bacteroidota</taxon>
        <taxon>Flavobacteriia</taxon>
        <taxon>Flavobacteriales</taxon>
        <taxon>Flavobacteriaceae</taxon>
        <taxon>Thalassobellus</taxon>
    </lineage>
</organism>
<name>A0ABY9XST6_9FLAO</name>
<dbReference type="PANTHER" id="PTHR30273">
    <property type="entry name" value="PERIPLASMIC SIGNAL SENSOR AND SIGMA FACTOR ACTIVATOR FECR-RELATED"/>
    <property type="match status" value="1"/>
</dbReference>
<feature type="transmembrane region" description="Helical" evidence="1">
    <location>
        <begin position="78"/>
        <end position="95"/>
    </location>
</feature>
<keyword evidence="1" id="KW-1133">Transmembrane helix</keyword>
<evidence type="ECO:0000313" key="5">
    <source>
        <dbReference type="Proteomes" id="UP001302806"/>
    </source>
</evidence>
<dbReference type="RefSeq" id="WP_415865549.1">
    <property type="nucleotide sequence ID" value="NZ_CP134537.1"/>
</dbReference>
<gene>
    <name evidence="4" type="ORF">RHP51_18560</name>
</gene>
<dbReference type="Pfam" id="PF04773">
    <property type="entry name" value="FecR"/>
    <property type="match status" value="1"/>
</dbReference>
<dbReference type="PIRSF" id="PIRSF018266">
    <property type="entry name" value="FecR"/>
    <property type="match status" value="1"/>
</dbReference>
<evidence type="ECO:0000256" key="1">
    <source>
        <dbReference type="SAM" id="Phobius"/>
    </source>
</evidence>
<protein>
    <submittedName>
        <fullName evidence="4">FecR family protein</fullName>
    </submittedName>
</protein>
<sequence length="378" mass="44026">MTYLIDKFLNNTITILELEELQEWLKNPKHQTEFKLYISELSDINNALQDIDTKLAYTSILKRIYTKETPVRQFYARWGKYVAIVTVFLAIGYMYQQEYFSNTPELVIPNENIVLKLENGNILILKEDGESKVIDTEGEIIGNQKGNQLIYNKEVVEKEALRYNTITVPYGKRFKIKLSDNTIVNLNSGTTLKYPVKFIEGEDRKVFLKGEAFFSVTKDTKHPFIVNTDNINIRVLGTKFNVSSYPEDENINTVLVEGAVNVYKNDVAYNKKTVTKLDPGFKATWEKNKKHFTVKKADVEMYTAWINGKIIFRYTTFENIIKKLERHYNVVIINNNSSLNNERFAATFDVETIEEVLECFKKNYQINYTIKNNLIKIN</sequence>
<accession>A0ABY9XST6</accession>
<feature type="domain" description="Protein FecR C-terminal" evidence="3">
    <location>
        <begin position="309"/>
        <end position="377"/>
    </location>
</feature>
<dbReference type="Gene3D" id="2.60.120.1440">
    <property type="match status" value="1"/>
</dbReference>
<dbReference type="PANTHER" id="PTHR30273:SF2">
    <property type="entry name" value="PROTEIN FECR"/>
    <property type="match status" value="1"/>
</dbReference>
<proteinExistence type="predicted"/>